<protein>
    <submittedName>
        <fullName evidence="3">Uncharacterized protein</fullName>
    </submittedName>
</protein>
<feature type="transmembrane region" description="Helical" evidence="2">
    <location>
        <begin position="37"/>
        <end position="56"/>
    </location>
</feature>
<evidence type="ECO:0000313" key="3">
    <source>
        <dbReference type="EMBL" id="KAK8881348.1"/>
    </source>
</evidence>
<keyword evidence="2" id="KW-1133">Transmembrane helix</keyword>
<accession>A0ABR2JRB5</accession>
<keyword evidence="2" id="KW-0812">Transmembrane</keyword>
<keyword evidence="2" id="KW-0472">Membrane</keyword>
<name>A0ABR2JRB5_9EUKA</name>
<comment type="caution">
    <text evidence="3">The sequence shown here is derived from an EMBL/GenBank/DDBJ whole genome shotgun (WGS) entry which is preliminary data.</text>
</comment>
<dbReference type="PANTHER" id="PTHR12224:SF0">
    <property type="entry name" value="BETA-1,4-MANNOSYL-GLYCOPROTEIN 4-BETA-N-ACETYLGLUCOSAMINYLTRANSFERASE"/>
    <property type="match status" value="1"/>
</dbReference>
<reference evidence="3 4" key="1">
    <citation type="submission" date="2024-04" db="EMBL/GenBank/DDBJ databases">
        <title>Tritrichomonas musculus Genome.</title>
        <authorList>
            <person name="Alves-Ferreira E."/>
            <person name="Grigg M."/>
            <person name="Lorenzi H."/>
            <person name="Galac M."/>
        </authorList>
    </citation>
    <scope>NUCLEOTIDE SEQUENCE [LARGE SCALE GENOMIC DNA]</scope>
    <source>
        <strain evidence="3 4">EAF2021</strain>
    </source>
</reference>
<dbReference type="EMBL" id="JAPFFF010000010">
    <property type="protein sequence ID" value="KAK8881348.1"/>
    <property type="molecule type" value="Genomic_DNA"/>
</dbReference>
<feature type="region of interest" description="Disordered" evidence="1">
    <location>
        <begin position="275"/>
        <end position="299"/>
    </location>
</feature>
<keyword evidence="4" id="KW-1185">Reference proteome</keyword>
<evidence type="ECO:0000256" key="2">
    <source>
        <dbReference type="SAM" id="Phobius"/>
    </source>
</evidence>
<dbReference type="InterPro" id="IPR006813">
    <property type="entry name" value="Glyco_trans_17"/>
</dbReference>
<dbReference type="Proteomes" id="UP001470230">
    <property type="component" value="Unassembled WGS sequence"/>
</dbReference>
<proteinExistence type="predicted"/>
<evidence type="ECO:0000256" key="1">
    <source>
        <dbReference type="SAM" id="MobiDB-lite"/>
    </source>
</evidence>
<sequence length="682" mass="82319">MSSHLINIISKTATPESGSLNERTNKAEAKDIPKERFMFLDALFSIILILLFLINYHSFLDLNVHQQYIANSKTREENISNINQVSYHQINNNNIRKDSNPIQNIDNNQDINRQQNDHYEKNQNRDRKFNNPPNDNRDFDNKRNDNRKYDNERNENERNDRRFNDERNDRRFNDERNDRRFNDERNDRRFNDERNDRRFNDERNDRKFNDERNDRRFNDERNDRRFNDERNDRKFNDERSIDRDFGDERSRKEEFFNRDHKNRVRRDRDHYRRNFDRHSNFNRDGHDRQSSGWHSDSRGNHTFDSGLSMREVLMKSHLAGQDFSIMMKILEIDIREPFYPADSSCQVPELLNYTEQMCEAAGSAFTCERRARLREPRMAHIMNFAFEVDVLEIHLDELYPVVDKIFLCECAYIHGRSGLRKPCVWDMIKDQERLRKFSDKVVLIWISESEIRETLLRLNEWHVEYKMEELRWKKFLEWNKVNNYFDDDDVIASIYNLNLIKHCETKTFLDVGIWFTRGRITEKVKTDWPVKKEPFALGDTSFFTLSQAKIYPKNAPKCHSPCNYPGRTRGFAPNFVLGGLHLSSYKYIPQYMLKLMSMTETRQTEYDELNRIMQMVKKGENFQNIQRDIALKKFSHPLGGDLLNMNQNDIGTKQYILPWFLKCNQKRYSTFFLNIIDDPRLD</sequence>
<feature type="region of interest" description="Disordered" evidence="1">
    <location>
        <begin position="119"/>
        <end position="161"/>
    </location>
</feature>
<organism evidence="3 4">
    <name type="scientific">Tritrichomonas musculus</name>
    <dbReference type="NCBI Taxonomy" id="1915356"/>
    <lineage>
        <taxon>Eukaryota</taxon>
        <taxon>Metamonada</taxon>
        <taxon>Parabasalia</taxon>
        <taxon>Tritrichomonadida</taxon>
        <taxon>Tritrichomonadidae</taxon>
        <taxon>Tritrichomonas</taxon>
    </lineage>
</organism>
<dbReference type="PANTHER" id="PTHR12224">
    <property type="entry name" value="BETA-1,4-MANNOSYL-GLYCOPROTEIN BETA-1,4-N-ACETYLGLUCOSAMINYL-TRANSFERASE"/>
    <property type="match status" value="1"/>
</dbReference>
<evidence type="ECO:0000313" key="4">
    <source>
        <dbReference type="Proteomes" id="UP001470230"/>
    </source>
</evidence>
<gene>
    <name evidence="3" type="ORF">M9Y10_004083</name>
</gene>